<evidence type="ECO:0000313" key="1">
    <source>
        <dbReference type="EMBL" id="RDX62637.1"/>
    </source>
</evidence>
<comment type="caution">
    <text evidence="1">The sequence shown here is derived from an EMBL/GenBank/DDBJ whole genome shotgun (WGS) entry which is preliminary data.</text>
</comment>
<evidence type="ECO:0000313" key="2">
    <source>
        <dbReference type="Proteomes" id="UP000257109"/>
    </source>
</evidence>
<name>A0A371E9F0_MUCPR</name>
<reference evidence="1" key="1">
    <citation type="submission" date="2018-05" db="EMBL/GenBank/DDBJ databases">
        <title>Draft genome of Mucuna pruriens seed.</title>
        <authorList>
            <person name="Nnadi N.E."/>
            <person name="Vos R."/>
            <person name="Hasami M.H."/>
            <person name="Devisetty U.K."/>
            <person name="Aguiy J.C."/>
        </authorList>
    </citation>
    <scope>NUCLEOTIDE SEQUENCE [LARGE SCALE GENOMIC DNA]</scope>
    <source>
        <strain evidence="1">JCA_2017</strain>
    </source>
</reference>
<sequence>MNLVLAVTTLVEQGEFEERANIGALGSECDEDGDISGVIFGVLAVGVKVYGPLVTSHRESLAGYVFSDADSLRQRVTLDNELVRTVHRLRHRPRTRPRRQDAPTRRRRVVHLTRDSQLDLRAQTMYDFLGKRDIFPESEGIWICAR</sequence>
<feature type="non-terminal residue" evidence="1">
    <location>
        <position position="1"/>
    </location>
</feature>
<gene>
    <name evidence="1" type="ORF">CR513_59005</name>
</gene>
<dbReference type="AlphaFoldDB" id="A0A371E9F0"/>
<keyword evidence="2" id="KW-1185">Reference proteome</keyword>
<organism evidence="1 2">
    <name type="scientific">Mucuna pruriens</name>
    <name type="common">Velvet bean</name>
    <name type="synonym">Dolichos pruriens</name>
    <dbReference type="NCBI Taxonomy" id="157652"/>
    <lineage>
        <taxon>Eukaryota</taxon>
        <taxon>Viridiplantae</taxon>
        <taxon>Streptophyta</taxon>
        <taxon>Embryophyta</taxon>
        <taxon>Tracheophyta</taxon>
        <taxon>Spermatophyta</taxon>
        <taxon>Magnoliopsida</taxon>
        <taxon>eudicotyledons</taxon>
        <taxon>Gunneridae</taxon>
        <taxon>Pentapetalae</taxon>
        <taxon>rosids</taxon>
        <taxon>fabids</taxon>
        <taxon>Fabales</taxon>
        <taxon>Fabaceae</taxon>
        <taxon>Papilionoideae</taxon>
        <taxon>50 kb inversion clade</taxon>
        <taxon>NPAAA clade</taxon>
        <taxon>indigoferoid/millettioid clade</taxon>
        <taxon>Phaseoleae</taxon>
        <taxon>Mucuna</taxon>
    </lineage>
</organism>
<dbReference type="EMBL" id="QJKJ01015368">
    <property type="protein sequence ID" value="RDX62637.1"/>
    <property type="molecule type" value="Genomic_DNA"/>
</dbReference>
<dbReference type="Proteomes" id="UP000257109">
    <property type="component" value="Unassembled WGS sequence"/>
</dbReference>
<accession>A0A371E9F0</accession>
<proteinExistence type="predicted"/>
<protein>
    <submittedName>
        <fullName evidence="1">Uncharacterized protein</fullName>
    </submittedName>
</protein>